<organism evidence="1 2">
    <name type="scientific">Brachybacterium nesterenkovii</name>
    <dbReference type="NCBI Taxonomy" id="47847"/>
    <lineage>
        <taxon>Bacteria</taxon>
        <taxon>Bacillati</taxon>
        <taxon>Actinomycetota</taxon>
        <taxon>Actinomycetes</taxon>
        <taxon>Micrococcales</taxon>
        <taxon>Dermabacteraceae</taxon>
        <taxon>Brachybacterium</taxon>
    </lineage>
</organism>
<dbReference type="EMBL" id="FWFG01000085">
    <property type="protein sequence ID" value="SLM93430.1"/>
    <property type="molecule type" value="Genomic_DNA"/>
</dbReference>
<dbReference type="AlphaFoldDB" id="A0A1X6X414"/>
<sequence>MRGDEGRALASACRALVDDGVPMLTLARDLGRGATWVNFILECHDLRPAPHPIKSTARRTRV</sequence>
<accession>A0A1X6X414</accession>
<dbReference type="Proteomes" id="UP000195981">
    <property type="component" value="Unassembled WGS sequence"/>
</dbReference>
<evidence type="ECO:0000313" key="1">
    <source>
        <dbReference type="EMBL" id="SLM93430.1"/>
    </source>
</evidence>
<protein>
    <submittedName>
        <fullName evidence="1">Uncharacterized protein</fullName>
    </submittedName>
</protein>
<reference evidence="1 2" key="1">
    <citation type="submission" date="2017-02" db="EMBL/GenBank/DDBJ databases">
        <authorList>
            <person name="Peterson S.W."/>
        </authorList>
    </citation>
    <scope>NUCLEOTIDE SEQUENCE [LARGE SCALE GENOMIC DNA]</scope>
    <source>
        <strain evidence="1 2">CIP104813</strain>
    </source>
</reference>
<gene>
    <name evidence="1" type="ORF">FM110_09870</name>
</gene>
<evidence type="ECO:0000313" key="2">
    <source>
        <dbReference type="Proteomes" id="UP000195981"/>
    </source>
</evidence>
<name>A0A1X6X414_9MICO</name>
<keyword evidence="2" id="KW-1185">Reference proteome</keyword>
<proteinExistence type="predicted"/>